<gene>
    <name evidence="1" type="ORF">V5799_015293</name>
</gene>
<name>A0AAQ4E0K5_AMBAM</name>
<organism evidence="1 2">
    <name type="scientific">Amblyomma americanum</name>
    <name type="common">Lone star tick</name>
    <dbReference type="NCBI Taxonomy" id="6943"/>
    <lineage>
        <taxon>Eukaryota</taxon>
        <taxon>Metazoa</taxon>
        <taxon>Ecdysozoa</taxon>
        <taxon>Arthropoda</taxon>
        <taxon>Chelicerata</taxon>
        <taxon>Arachnida</taxon>
        <taxon>Acari</taxon>
        <taxon>Parasitiformes</taxon>
        <taxon>Ixodida</taxon>
        <taxon>Ixodoidea</taxon>
        <taxon>Ixodidae</taxon>
        <taxon>Amblyomminae</taxon>
        <taxon>Amblyomma</taxon>
    </lineage>
</organism>
<dbReference type="EMBL" id="JARKHS020024295">
    <property type="protein sequence ID" value="KAK8768245.1"/>
    <property type="molecule type" value="Genomic_DNA"/>
</dbReference>
<protein>
    <submittedName>
        <fullName evidence="1">Uncharacterized protein</fullName>
    </submittedName>
</protein>
<proteinExistence type="predicted"/>
<sequence length="104" mass="11516">MAMCIPAGQAQVLALLTQPHSGVYGFAPRVHRNGAVNWSRQEQKTVQEAMRLQPSWKDLYECAATQDGLPISFDHQMAYSCHCFHPLSAGPQKLTVHGVSNKHC</sequence>
<keyword evidence="2" id="KW-1185">Reference proteome</keyword>
<evidence type="ECO:0000313" key="1">
    <source>
        <dbReference type="EMBL" id="KAK8768245.1"/>
    </source>
</evidence>
<comment type="caution">
    <text evidence="1">The sequence shown here is derived from an EMBL/GenBank/DDBJ whole genome shotgun (WGS) entry which is preliminary data.</text>
</comment>
<reference evidence="1 2" key="1">
    <citation type="journal article" date="2023" name="Arcadia Sci">
        <title>De novo assembly of a long-read Amblyomma americanum tick genome.</title>
        <authorList>
            <person name="Chou S."/>
            <person name="Poskanzer K.E."/>
            <person name="Rollins M."/>
            <person name="Thuy-Boun P.S."/>
        </authorList>
    </citation>
    <scope>NUCLEOTIDE SEQUENCE [LARGE SCALE GENOMIC DNA]</scope>
    <source>
        <strain evidence="1">F_SG_1</strain>
        <tissue evidence="1">Salivary glands</tissue>
    </source>
</reference>
<accession>A0AAQ4E0K5</accession>
<evidence type="ECO:0000313" key="2">
    <source>
        <dbReference type="Proteomes" id="UP001321473"/>
    </source>
</evidence>
<dbReference type="AlphaFoldDB" id="A0AAQ4E0K5"/>
<dbReference type="Proteomes" id="UP001321473">
    <property type="component" value="Unassembled WGS sequence"/>
</dbReference>